<gene>
    <name evidence="1" type="ORF">L6452_06624</name>
</gene>
<sequence length="294" mass="32212">MGTKWVFRNKLDENGNVTHNKARLVAQGYRQEEGIDYDETFALVARLEAIRLFLAYAVYKDFKVYQMDVKSAFLNEKLNEEVYIKQSDKGCKPDRKSTTSGCQLLGGKLVSWTSKKQNLVSTSIAEAENGSSTDAPTSTVSVTSFADTPSVTAPNSLRPVVPQTSLPFPSIEGDLNLFNIFDTSGPTLGTIDATVTKLADKVDSLAVYLNTNTIAVNTIGEELKTLSATTSTKAEASQLISLQTEVTTLKENVANNSTHIQFLNGHVDHLIGEVKTLAASWRLRISFSLKFCQE</sequence>
<dbReference type="EMBL" id="CM042048">
    <property type="protein sequence ID" value="KAI3759051.1"/>
    <property type="molecule type" value="Genomic_DNA"/>
</dbReference>
<organism evidence="1 2">
    <name type="scientific">Arctium lappa</name>
    <name type="common">Greater burdock</name>
    <name type="synonym">Lappa major</name>
    <dbReference type="NCBI Taxonomy" id="4217"/>
    <lineage>
        <taxon>Eukaryota</taxon>
        <taxon>Viridiplantae</taxon>
        <taxon>Streptophyta</taxon>
        <taxon>Embryophyta</taxon>
        <taxon>Tracheophyta</taxon>
        <taxon>Spermatophyta</taxon>
        <taxon>Magnoliopsida</taxon>
        <taxon>eudicotyledons</taxon>
        <taxon>Gunneridae</taxon>
        <taxon>Pentapetalae</taxon>
        <taxon>asterids</taxon>
        <taxon>campanulids</taxon>
        <taxon>Asterales</taxon>
        <taxon>Asteraceae</taxon>
        <taxon>Carduoideae</taxon>
        <taxon>Cardueae</taxon>
        <taxon>Arctiinae</taxon>
        <taxon>Arctium</taxon>
    </lineage>
</organism>
<evidence type="ECO:0000313" key="2">
    <source>
        <dbReference type="Proteomes" id="UP001055879"/>
    </source>
</evidence>
<keyword evidence="2" id="KW-1185">Reference proteome</keyword>
<reference evidence="1 2" key="2">
    <citation type="journal article" date="2022" name="Mol. Ecol. Resour.">
        <title>The genomes of chicory, endive, great burdock and yacon provide insights into Asteraceae paleo-polyploidization history and plant inulin production.</title>
        <authorList>
            <person name="Fan W."/>
            <person name="Wang S."/>
            <person name="Wang H."/>
            <person name="Wang A."/>
            <person name="Jiang F."/>
            <person name="Liu H."/>
            <person name="Zhao H."/>
            <person name="Xu D."/>
            <person name="Zhang Y."/>
        </authorList>
    </citation>
    <scope>NUCLEOTIDE SEQUENCE [LARGE SCALE GENOMIC DNA]</scope>
    <source>
        <strain evidence="2">cv. Niubang</strain>
    </source>
</reference>
<proteinExistence type="predicted"/>
<accession>A0ACB9EK40</accession>
<dbReference type="Proteomes" id="UP001055879">
    <property type="component" value="Linkage Group LG02"/>
</dbReference>
<evidence type="ECO:0000313" key="1">
    <source>
        <dbReference type="EMBL" id="KAI3759051.1"/>
    </source>
</evidence>
<reference evidence="2" key="1">
    <citation type="journal article" date="2022" name="Mol. Ecol. Resour.">
        <title>The genomes of chicory, endive, great burdock and yacon provide insights into Asteraceae palaeo-polyploidization history and plant inulin production.</title>
        <authorList>
            <person name="Fan W."/>
            <person name="Wang S."/>
            <person name="Wang H."/>
            <person name="Wang A."/>
            <person name="Jiang F."/>
            <person name="Liu H."/>
            <person name="Zhao H."/>
            <person name="Xu D."/>
            <person name="Zhang Y."/>
        </authorList>
    </citation>
    <scope>NUCLEOTIDE SEQUENCE [LARGE SCALE GENOMIC DNA]</scope>
    <source>
        <strain evidence="2">cv. Niubang</strain>
    </source>
</reference>
<comment type="caution">
    <text evidence="1">The sequence shown here is derived from an EMBL/GenBank/DDBJ whole genome shotgun (WGS) entry which is preliminary data.</text>
</comment>
<name>A0ACB9EK40_ARCLA</name>
<protein>
    <submittedName>
        <fullName evidence="1">Uncharacterized protein</fullName>
    </submittedName>
</protein>